<accession>A0A9W6NS36</accession>
<proteinExistence type="predicted"/>
<organism evidence="2 3">
    <name type="scientific">Dactylosporangium matsuzakiense</name>
    <dbReference type="NCBI Taxonomy" id="53360"/>
    <lineage>
        <taxon>Bacteria</taxon>
        <taxon>Bacillati</taxon>
        <taxon>Actinomycetota</taxon>
        <taxon>Actinomycetes</taxon>
        <taxon>Micromonosporales</taxon>
        <taxon>Micromonosporaceae</taxon>
        <taxon>Dactylosporangium</taxon>
    </lineage>
</organism>
<dbReference type="PANTHER" id="PTHR43245">
    <property type="entry name" value="BIFUNCTIONAL POLYMYXIN RESISTANCE PROTEIN ARNA"/>
    <property type="match status" value="1"/>
</dbReference>
<evidence type="ECO:0000259" key="1">
    <source>
        <dbReference type="Pfam" id="PF01370"/>
    </source>
</evidence>
<dbReference type="AlphaFoldDB" id="A0A9W6NS36"/>
<dbReference type="Pfam" id="PF01370">
    <property type="entry name" value="Epimerase"/>
    <property type="match status" value="1"/>
</dbReference>
<sequence length="321" mass="34358">MRTLVLGGTGLISTAITRRLLDRGDRVTLLNRGTGAPPFGDAVTTVHGDRADVDALGAAWDAHGDGHDAVVDMLCYTPADARAAIEAFGGRTPHYVMCSTVDVYTKPAHYLPVDERHERAPDPAFAYAHDKARSEEVLRAAGLPLTILRPAATYADHAVASIGSFDLAVERLMAGQPVILHGDGTSRWAAGHRDDVARAFVAATARPAAGRAYNVTGAEVLTFEEYWRAVADALGVEPHFVKIPVAVLGELAPQAAFWCVHNFQYDNVFDCTAAARDLGFASTVPWARGIAEGLRHRTPGPVDASERATYDRIVAAWPAGR</sequence>
<gene>
    <name evidence="2" type="ORF">GCM10017581_096890</name>
</gene>
<reference evidence="2" key="2">
    <citation type="submission" date="2023-01" db="EMBL/GenBank/DDBJ databases">
        <authorList>
            <person name="Sun Q."/>
            <person name="Evtushenko L."/>
        </authorList>
    </citation>
    <scope>NUCLEOTIDE SEQUENCE</scope>
    <source>
        <strain evidence="2">VKM Ac-1321</strain>
    </source>
</reference>
<dbReference type="Gene3D" id="3.40.50.720">
    <property type="entry name" value="NAD(P)-binding Rossmann-like Domain"/>
    <property type="match status" value="1"/>
</dbReference>
<feature type="domain" description="NAD-dependent epimerase/dehydratase" evidence="1">
    <location>
        <begin position="4"/>
        <end position="215"/>
    </location>
</feature>
<dbReference type="InterPro" id="IPR036291">
    <property type="entry name" value="NAD(P)-bd_dom_sf"/>
</dbReference>
<dbReference type="EMBL" id="BSFP01000117">
    <property type="protein sequence ID" value="GLL07930.1"/>
    <property type="molecule type" value="Genomic_DNA"/>
</dbReference>
<dbReference type="InterPro" id="IPR001509">
    <property type="entry name" value="Epimerase_deHydtase"/>
</dbReference>
<keyword evidence="3" id="KW-1185">Reference proteome</keyword>
<evidence type="ECO:0000313" key="2">
    <source>
        <dbReference type="EMBL" id="GLL07930.1"/>
    </source>
</evidence>
<reference evidence="2" key="1">
    <citation type="journal article" date="2014" name="Int. J. Syst. Evol. Microbiol.">
        <title>Complete genome sequence of Corynebacterium casei LMG S-19264T (=DSM 44701T), isolated from a smear-ripened cheese.</title>
        <authorList>
            <consortium name="US DOE Joint Genome Institute (JGI-PGF)"/>
            <person name="Walter F."/>
            <person name="Albersmeier A."/>
            <person name="Kalinowski J."/>
            <person name="Ruckert C."/>
        </authorList>
    </citation>
    <scope>NUCLEOTIDE SEQUENCE</scope>
    <source>
        <strain evidence="2">VKM Ac-1321</strain>
    </source>
</reference>
<comment type="caution">
    <text evidence="2">The sequence shown here is derived from an EMBL/GenBank/DDBJ whole genome shotgun (WGS) entry which is preliminary data.</text>
</comment>
<dbReference type="Proteomes" id="UP001143480">
    <property type="component" value="Unassembled WGS sequence"/>
</dbReference>
<evidence type="ECO:0000313" key="3">
    <source>
        <dbReference type="Proteomes" id="UP001143480"/>
    </source>
</evidence>
<protein>
    <recommendedName>
        <fullName evidence="1">NAD-dependent epimerase/dehydratase domain-containing protein</fullName>
    </recommendedName>
</protein>
<dbReference type="RefSeq" id="WP_261959939.1">
    <property type="nucleotide sequence ID" value="NZ_BAAAXA010000001.1"/>
</dbReference>
<dbReference type="InterPro" id="IPR050177">
    <property type="entry name" value="Lipid_A_modif_metabolic_enz"/>
</dbReference>
<name>A0A9W6NS36_9ACTN</name>
<dbReference type="SUPFAM" id="SSF51735">
    <property type="entry name" value="NAD(P)-binding Rossmann-fold domains"/>
    <property type="match status" value="1"/>
</dbReference>